<feature type="coiled-coil region" evidence="1">
    <location>
        <begin position="154"/>
        <end position="181"/>
    </location>
</feature>
<sequence length="252" mass="26652">MPPSSRPPAPRPDGGKATGRSSEAQRPAPPAAGAPARSAAGRPARPAGAARPAPRSRPASTRTGDVPAVPRPTGRTSGSAPRSAPRGAAPRTGPTASPRGSRQTSAGTQPAAPRPRGWVRIFTVRSAVIILVTLMGFILTLPTALQFFKQRAANEELRAQLSQIQEQNATATNELSRWQDDRFVIAQARERLTFVFPGEQAYRVVDPESVAEPVPEETEGPVEDGAVTSGLVEDQPWYSTVWDSVEVAGQAD</sequence>
<keyword evidence="3" id="KW-1133">Transmembrane helix</keyword>
<dbReference type="OrthoDB" id="5187715at2"/>
<evidence type="ECO:0000313" key="4">
    <source>
        <dbReference type="EMBL" id="ACZ20739.1"/>
    </source>
</evidence>
<protein>
    <submittedName>
        <fullName evidence="4">Septum formation initiator</fullName>
    </submittedName>
</protein>
<dbReference type="AlphaFoldDB" id="D1BBV9"/>
<feature type="compositionally biased region" description="Polar residues" evidence="2">
    <location>
        <begin position="98"/>
        <end position="108"/>
    </location>
</feature>
<feature type="region of interest" description="Disordered" evidence="2">
    <location>
        <begin position="1"/>
        <end position="114"/>
    </location>
</feature>
<dbReference type="STRING" id="446469.Sked_07860"/>
<dbReference type="RefSeq" id="WP_012865808.1">
    <property type="nucleotide sequence ID" value="NC_013521.1"/>
</dbReference>
<dbReference type="eggNOG" id="COG2919">
    <property type="taxonomic scope" value="Bacteria"/>
</dbReference>
<evidence type="ECO:0000256" key="3">
    <source>
        <dbReference type="SAM" id="Phobius"/>
    </source>
</evidence>
<keyword evidence="1" id="KW-0175">Coiled coil</keyword>
<keyword evidence="5" id="KW-1185">Reference proteome</keyword>
<feature type="compositionally biased region" description="Pro residues" evidence="2">
    <location>
        <begin position="1"/>
        <end position="11"/>
    </location>
</feature>
<name>D1BBV9_SANKS</name>
<organism evidence="4 5">
    <name type="scientific">Sanguibacter keddieii (strain ATCC 51767 / DSM 10542 / NCFB 3025 / ST-74)</name>
    <dbReference type="NCBI Taxonomy" id="446469"/>
    <lineage>
        <taxon>Bacteria</taxon>
        <taxon>Bacillati</taxon>
        <taxon>Actinomycetota</taxon>
        <taxon>Actinomycetes</taxon>
        <taxon>Micrococcales</taxon>
        <taxon>Sanguibacteraceae</taxon>
        <taxon>Sanguibacter</taxon>
    </lineage>
</organism>
<gene>
    <name evidence="4" type="ordered locus">Sked_07860</name>
</gene>
<keyword evidence="3" id="KW-0472">Membrane</keyword>
<keyword evidence="3" id="KW-0812">Transmembrane</keyword>
<dbReference type="KEGG" id="ske:Sked_07860"/>
<feature type="compositionally biased region" description="Low complexity" evidence="2">
    <location>
        <begin position="77"/>
        <end position="96"/>
    </location>
</feature>
<feature type="compositionally biased region" description="Low complexity" evidence="2">
    <location>
        <begin position="33"/>
        <end position="60"/>
    </location>
</feature>
<feature type="region of interest" description="Disordered" evidence="2">
    <location>
        <begin position="210"/>
        <end position="229"/>
    </location>
</feature>
<evidence type="ECO:0000256" key="2">
    <source>
        <dbReference type="SAM" id="MobiDB-lite"/>
    </source>
</evidence>
<dbReference type="Proteomes" id="UP000000322">
    <property type="component" value="Chromosome"/>
</dbReference>
<proteinExistence type="predicted"/>
<reference evidence="4 5" key="1">
    <citation type="journal article" date="2009" name="Stand. Genomic Sci.">
        <title>Complete genome sequence of Sanguibacter keddieii type strain (ST-74).</title>
        <authorList>
            <person name="Ivanova N."/>
            <person name="Sikorski J."/>
            <person name="Sims D."/>
            <person name="Brettin T."/>
            <person name="Detter J.C."/>
            <person name="Han C."/>
            <person name="Lapidus A."/>
            <person name="Copeland A."/>
            <person name="Glavina Del Rio T."/>
            <person name="Nolan M."/>
            <person name="Chen F."/>
            <person name="Lucas S."/>
            <person name="Tice H."/>
            <person name="Cheng J.F."/>
            <person name="Bruce D."/>
            <person name="Goodwin L."/>
            <person name="Pitluck S."/>
            <person name="Pati A."/>
            <person name="Mavromatis K."/>
            <person name="Chen A."/>
            <person name="Palaniappan K."/>
            <person name="D'haeseleer P."/>
            <person name="Chain P."/>
            <person name="Bristow J."/>
            <person name="Eisen J.A."/>
            <person name="Markowitz V."/>
            <person name="Hugenholtz P."/>
            <person name="Goker M."/>
            <person name="Pukall R."/>
            <person name="Klenk H.P."/>
            <person name="Kyrpides N.C."/>
        </authorList>
    </citation>
    <scope>NUCLEOTIDE SEQUENCE [LARGE SCALE GENOMIC DNA]</scope>
    <source>
        <strain evidence="5">ATCC 51767 / DSM 10542 / NCFB 3025 / ST-74</strain>
    </source>
</reference>
<evidence type="ECO:0000313" key="5">
    <source>
        <dbReference type="Proteomes" id="UP000000322"/>
    </source>
</evidence>
<feature type="transmembrane region" description="Helical" evidence="3">
    <location>
        <begin position="124"/>
        <end position="148"/>
    </location>
</feature>
<accession>D1BBV9</accession>
<dbReference type="HOGENOM" id="CLU_1221848_0_0_11"/>
<evidence type="ECO:0000256" key="1">
    <source>
        <dbReference type="SAM" id="Coils"/>
    </source>
</evidence>
<dbReference type="Pfam" id="PF04977">
    <property type="entry name" value="DivIC"/>
    <property type="match status" value="1"/>
</dbReference>
<dbReference type="InterPro" id="IPR007060">
    <property type="entry name" value="FtsL/DivIC"/>
</dbReference>
<dbReference type="EMBL" id="CP001819">
    <property type="protein sequence ID" value="ACZ20739.1"/>
    <property type="molecule type" value="Genomic_DNA"/>
</dbReference>